<keyword evidence="3" id="KW-0813">Transport</keyword>
<proteinExistence type="inferred from homology"/>
<dbReference type="InterPro" id="IPR046341">
    <property type="entry name" value="SET_dom_sf"/>
</dbReference>
<evidence type="ECO:0000256" key="2">
    <source>
        <dbReference type="ARBA" id="ARBA00007965"/>
    </source>
</evidence>
<feature type="compositionally biased region" description="Basic and acidic residues" evidence="7">
    <location>
        <begin position="1"/>
        <end position="15"/>
    </location>
</feature>
<dbReference type="InterPro" id="IPR036259">
    <property type="entry name" value="MFS_trans_sf"/>
</dbReference>
<feature type="transmembrane region" description="Helical" evidence="8">
    <location>
        <begin position="153"/>
        <end position="176"/>
    </location>
</feature>
<evidence type="ECO:0000313" key="10">
    <source>
        <dbReference type="Proteomes" id="UP000323011"/>
    </source>
</evidence>
<sequence length="925" mass="97990">MEHHGPGALEFKDGPKTPLTSSDPITRVMDSPAPEMAGYDDSAEDERRAFIEQERKATRASTYAVMFLLGLGVLMPWNCVLLALDYFTDLYHGDTFVDTASSPAYTWPQLVTLVISTLWCQRVHFRFRITTQFIFLAFILGTMPFVADWGVEWVLASFAILGISTSFLQSAAFAFASVFPGQYMGAFFTAQAYAGLFTSILRIMTKVLMPEDKFGAVLIYFGTAMVVQLLCAVAFEWQSRHPLTQAFVHESVQARAGFGLLNEGERVPGLCNVADDSVESEALLAARSGGAKTGGGHAASASGSRLVPKYLTDEGEDEESAGLPAAAAPQTCFEVFAAALCADETKDKAARLPPSRAVTRDRWLMLGWVCGRGTLDTFNIFLVFAITFVPLPNMILRTNSQGLFGPGLTQDGWWPILILTLFNAGDAAGRYLAEKFGNCCGRWYTMVTLLRSLTIIGFWACQYELLGVNGDWVNILSMVALSMTNGWCSATAFGSAPTRISEDYGPQLGSLTATGLVYGIASGAAVSIPIANIKPGDAAALLVTGRIVKGQVLLEVPADSLILPDESWAQRGFLPLESLALSLLEQCDLGQRSKHAEYIESLPSASENALFLPAACGTDAARSFSSRSAQRVVGDFAGFVSKCLVVATDIPGRRATRRFPQVDGAWVAAVASGSASSALPIAALRWAYATVLRRAFTLERTGGGSMPLSFLAPGADLLEHAQAARFGFVSAGNPFEAVPLRIRSRRRPASAAASACLASLRLEGSQQLTARGIGPDFLDAARVASLFAQGQTRGSLAVLAALNGVTLPGLPRAPPSPDGAAQASDIAALCSAISASPAGNSSRKLVLPAHQEIEMLNDLRVAIATTAGGVEAELAAAAEEQLAAVDADGTVTSIPPGGEPASDHRIHVDLDMEDAAAGDGNAWGV</sequence>
<evidence type="ECO:0000256" key="5">
    <source>
        <dbReference type="ARBA" id="ARBA00022989"/>
    </source>
</evidence>
<reference evidence="9 10" key="1">
    <citation type="submission" date="2019-07" db="EMBL/GenBank/DDBJ databases">
        <title>Genomes of Cafeteria roenbergensis.</title>
        <authorList>
            <person name="Fischer M.G."/>
            <person name="Hackl T."/>
            <person name="Roman M."/>
        </authorList>
    </citation>
    <scope>NUCLEOTIDE SEQUENCE [LARGE SCALE GENOMIC DNA]</scope>
    <source>
        <strain evidence="9 10">BVI</strain>
    </source>
</reference>
<dbReference type="GO" id="GO:0005337">
    <property type="term" value="F:nucleoside transmembrane transporter activity"/>
    <property type="evidence" value="ECO:0007669"/>
    <property type="project" value="InterPro"/>
</dbReference>
<dbReference type="EMBL" id="VLTN01000011">
    <property type="protein sequence ID" value="KAA0154571.1"/>
    <property type="molecule type" value="Genomic_DNA"/>
</dbReference>
<evidence type="ECO:0000256" key="4">
    <source>
        <dbReference type="ARBA" id="ARBA00022692"/>
    </source>
</evidence>
<comment type="caution">
    <text evidence="9">The sequence shown here is derived from an EMBL/GenBank/DDBJ whole genome shotgun (WGS) entry which is preliminary data.</text>
</comment>
<organism evidence="9 10">
    <name type="scientific">Cafeteria roenbergensis</name>
    <name type="common">Marine flagellate</name>
    <dbReference type="NCBI Taxonomy" id="33653"/>
    <lineage>
        <taxon>Eukaryota</taxon>
        <taxon>Sar</taxon>
        <taxon>Stramenopiles</taxon>
        <taxon>Bigyra</taxon>
        <taxon>Opalozoa</taxon>
        <taxon>Bicosoecida</taxon>
        <taxon>Cafeteriaceae</taxon>
        <taxon>Cafeteria</taxon>
    </lineage>
</organism>
<evidence type="ECO:0000256" key="7">
    <source>
        <dbReference type="SAM" id="MobiDB-lite"/>
    </source>
</evidence>
<dbReference type="InterPro" id="IPR002259">
    <property type="entry name" value="Eqnu_transpt"/>
</dbReference>
<dbReference type="AlphaFoldDB" id="A0A5A8CRZ1"/>
<protein>
    <submittedName>
        <fullName evidence="9">Uncharacterized protein</fullName>
    </submittedName>
</protein>
<dbReference type="PANTHER" id="PTHR10332:SF10">
    <property type="entry name" value="EQUILIBRATIVE NUCLEOSIDE TRANSPORTER 4"/>
    <property type="match status" value="1"/>
</dbReference>
<feature type="transmembrane region" description="Helical" evidence="8">
    <location>
        <begin position="363"/>
        <end position="392"/>
    </location>
</feature>
<comment type="similarity">
    <text evidence="2">Belongs to the SLC29A/ENT transporter (TC 2.A.57) family.</text>
</comment>
<dbReference type="SUPFAM" id="SSF82199">
    <property type="entry name" value="SET domain"/>
    <property type="match status" value="1"/>
</dbReference>
<feature type="transmembrane region" description="Helical" evidence="8">
    <location>
        <begin position="217"/>
        <end position="235"/>
    </location>
</feature>
<dbReference type="Pfam" id="PF01733">
    <property type="entry name" value="Nucleoside_tran"/>
    <property type="match status" value="2"/>
</dbReference>
<dbReference type="PANTHER" id="PTHR10332">
    <property type="entry name" value="EQUILIBRATIVE NUCLEOSIDE TRANSPORTER"/>
    <property type="match status" value="1"/>
</dbReference>
<evidence type="ECO:0000256" key="8">
    <source>
        <dbReference type="SAM" id="Phobius"/>
    </source>
</evidence>
<accession>A0A5A8CRZ1</accession>
<keyword evidence="4 8" id="KW-0812">Transmembrane</keyword>
<evidence type="ECO:0000256" key="3">
    <source>
        <dbReference type="ARBA" id="ARBA00022448"/>
    </source>
</evidence>
<feature type="region of interest" description="Disordered" evidence="7">
    <location>
        <begin position="1"/>
        <end position="43"/>
    </location>
</feature>
<dbReference type="Gene3D" id="3.90.1410.10">
    <property type="entry name" value="set domain protein methyltransferase, domain 1"/>
    <property type="match status" value="1"/>
</dbReference>
<keyword evidence="6 8" id="KW-0472">Membrane</keyword>
<dbReference type="SUPFAM" id="SSF103473">
    <property type="entry name" value="MFS general substrate transporter"/>
    <property type="match status" value="1"/>
</dbReference>
<feature type="transmembrane region" description="Helical" evidence="8">
    <location>
        <begin position="104"/>
        <end position="120"/>
    </location>
</feature>
<dbReference type="Proteomes" id="UP000323011">
    <property type="component" value="Unassembled WGS sequence"/>
</dbReference>
<comment type="subcellular location">
    <subcellularLocation>
        <location evidence="1">Membrane</location>
        <topology evidence="1">Multi-pass membrane protein</topology>
    </subcellularLocation>
</comment>
<feature type="transmembrane region" description="Helical" evidence="8">
    <location>
        <begin position="127"/>
        <end position="147"/>
    </location>
</feature>
<feature type="transmembrane region" description="Helical" evidence="8">
    <location>
        <begin position="183"/>
        <end position="205"/>
    </location>
</feature>
<feature type="transmembrane region" description="Helical" evidence="8">
    <location>
        <begin position="63"/>
        <end position="84"/>
    </location>
</feature>
<gene>
    <name evidence="9" type="ORF">FNF29_02448</name>
</gene>
<evidence type="ECO:0000256" key="1">
    <source>
        <dbReference type="ARBA" id="ARBA00004141"/>
    </source>
</evidence>
<evidence type="ECO:0000313" key="9">
    <source>
        <dbReference type="EMBL" id="KAA0154571.1"/>
    </source>
</evidence>
<name>A0A5A8CRZ1_CAFRO</name>
<keyword evidence="10" id="KW-1185">Reference proteome</keyword>
<evidence type="ECO:0000256" key="6">
    <source>
        <dbReference type="ARBA" id="ARBA00023136"/>
    </source>
</evidence>
<dbReference type="GO" id="GO:0005886">
    <property type="term" value="C:plasma membrane"/>
    <property type="evidence" value="ECO:0007669"/>
    <property type="project" value="TreeGrafter"/>
</dbReference>
<keyword evidence="5 8" id="KW-1133">Transmembrane helix</keyword>